<accession>A0ABV7S512</accession>
<keyword evidence="3" id="KW-1185">Reference proteome</keyword>
<sequence length="160" mass="17139">MNGAELFLLGRTLMKIGEEAIPTEGVGRYSTSTRSVLIVMLDIYAHPDTTVGEVATRTGLPQSAVSGCVARLRETGSVLTTTDPADRRRTLLRRDPEISGRRAQVAAAPIDAAVGTALGTDDAQEIADTIALLEQLAERLSPKVLDRLRQSPEQSTPSTR</sequence>
<dbReference type="Proteomes" id="UP001595701">
    <property type="component" value="Unassembled WGS sequence"/>
</dbReference>
<evidence type="ECO:0000259" key="1">
    <source>
        <dbReference type="Pfam" id="PF12802"/>
    </source>
</evidence>
<evidence type="ECO:0000313" key="3">
    <source>
        <dbReference type="Proteomes" id="UP001595701"/>
    </source>
</evidence>
<feature type="domain" description="HTH marR-type" evidence="1">
    <location>
        <begin position="38"/>
        <end position="89"/>
    </location>
</feature>
<proteinExistence type="predicted"/>
<reference evidence="3" key="1">
    <citation type="journal article" date="2019" name="Int. J. Syst. Evol. Microbiol.">
        <title>The Global Catalogue of Microorganisms (GCM) 10K type strain sequencing project: providing services to taxonomists for standard genome sequencing and annotation.</title>
        <authorList>
            <consortium name="The Broad Institute Genomics Platform"/>
            <consortium name="The Broad Institute Genome Sequencing Center for Infectious Disease"/>
            <person name="Wu L."/>
            <person name="Ma J."/>
        </authorList>
    </citation>
    <scope>NUCLEOTIDE SEQUENCE [LARGE SCALE GENOMIC DNA]</scope>
    <source>
        <strain evidence="3">CGMCC 4.7035</strain>
    </source>
</reference>
<dbReference type="InterPro" id="IPR000835">
    <property type="entry name" value="HTH_MarR-typ"/>
</dbReference>
<dbReference type="Pfam" id="PF12802">
    <property type="entry name" value="MarR_2"/>
    <property type="match status" value="1"/>
</dbReference>
<dbReference type="Gene3D" id="1.10.10.10">
    <property type="entry name" value="Winged helix-like DNA-binding domain superfamily/Winged helix DNA-binding domain"/>
    <property type="match status" value="1"/>
</dbReference>
<dbReference type="SUPFAM" id="SSF46785">
    <property type="entry name" value="Winged helix' DNA-binding domain"/>
    <property type="match status" value="1"/>
</dbReference>
<comment type="caution">
    <text evidence="2">The sequence shown here is derived from an EMBL/GenBank/DDBJ whole genome shotgun (WGS) entry which is preliminary data.</text>
</comment>
<dbReference type="EMBL" id="JBHRWR010000002">
    <property type="protein sequence ID" value="MFC3572049.1"/>
    <property type="molecule type" value="Genomic_DNA"/>
</dbReference>
<dbReference type="InterPro" id="IPR036390">
    <property type="entry name" value="WH_DNA-bd_sf"/>
</dbReference>
<name>A0ABV7S512_9ACTN</name>
<gene>
    <name evidence="2" type="ORF">ACFOZ0_01840</name>
</gene>
<protein>
    <submittedName>
        <fullName evidence="2">MarR family transcriptional regulator</fullName>
    </submittedName>
</protein>
<organism evidence="2 3">
    <name type="scientific">Streptomyces yaanensis</name>
    <dbReference type="NCBI Taxonomy" id="1142239"/>
    <lineage>
        <taxon>Bacteria</taxon>
        <taxon>Bacillati</taxon>
        <taxon>Actinomycetota</taxon>
        <taxon>Actinomycetes</taxon>
        <taxon>Kitasatosporales</taxon>
        <taxon>Streptomycetaceae</taxon>
        <taxon>Streptomyces</taxon>
    </lineage>
</organism>
<evidence type="ECO:0000313" key="2">
    <source>
        <dbReference type="EMBL" id="MFC3572049.1"/>
    </source>
</evidence>
<dbReference type="InterPro" id="IPR036388">
    <property type="entry name" value="WH-like_DNA-bd_sf"/>
</dbReference>
<dbReference type="RefSeq" id="WP_310771634.1">
    <property type="nucleotide sequence ID" value="NZ_JBHRWR010000002.1"/>
</dbReference>